<keyword evidence="4 6" id="KW-0378">Hydrolase</keyword>
<dbReference type="SUPFAM" id="SSF51445">
    <property type="entry name" value="(Trans)glycosidases"/>
    <property type="match status" value="1"/>
</dbReference>
<dbReference type="InterPro" id="IPR011683">
    <property type="entry name" value="Glyco_hydro_53"/>
</dbReference>
<reference evidence="7 8" key="1">
    <citation type="journal article" date="2011" name="Int. J. Syst. Evol. Microbiol.">
        <title>Relationship of Bacillus amyloliquefaciens clades associated with strains DSM 7T and FZB42T: a proposal for Bacillus amyloliquefaciens subsp. amyloliquefaciens subsp. nov. and Bacillus amyloliquefaciens subsp. plantarum subsp. nov. based on complete genome sequence comparisons.</title>
        <authorList>
            <person name="Borriss R."/>
            <person name="Chen X.H."/>
            <person name="Rueckert C."/>
            <person name="Blom J."/>
            <person name="Becker A."/>
            <person name="Baumgarth B."/>
            <person name="Fan B."/>
            <person name="Pukall R."/>
            <person name="Schumann P."/>
            <person name="Sproer C."/>
            <person name="Junge H."/>
            <person name="Vater J."/>
            <person name="Puhler A."/>
            <person name="Klenk H.P."/>
        </authorList>
    </citation>
    <scope>NUCLEOTIDE SEQUENCE [LARGE SCALE GENOMIC DNA]</scope>
    <source>
        <strain evidence="8">DSM 7</strain>
    </source>
</reference>
<keyword evidence="6" id="KW-0732">Signal</keyword>
<dbReference type="Gene3D" id="3.20.20.80">
    <property type="entry name" value="Glycosidases"/>
    <property type="match status" value="1"/>
</dbReference>
<reference evidence="8" key="2">
    <citation type="journal article" date="2011" name="J. Biotechnol.">
        <title>Genome sequence of B. amyloliquefaciens type strain DSM7(T) reveals differences to plant-associated B. amyloliquefaciens FZB42.</title>
        <authorList>
            <person name="Ruckert C."/>
            <person name="Blom J."/>
            <person name="Chen X."/>
            <person name="Reva O."/>
            <person name="Borriss R."/>
        </authorList>
    </citation>
    <scope>NUCLEOTIDE SEQUENCE [LARGE SCALE GENOMIC DNA]</scope>
    <source>
        <strain evidence="8">DSM 7</strain>
    </source>
</reference>
<gene>
    <name evidence="7" type="primary">ganA</name>
    <name evidence="7" type="ordered locus">BAMF_1292</name>
</gene>
<protein>
    <recommendedName>
        <fullName evidence="3 6">Arabinogalactan endo-beta-1,4-galactanase</fullName>
        <ecNumber evidence="3 6">3.2.1.89</ecNumber>
    </recommendedName>
</protein>
<evidence type="ECO:0000256" key="2">
    <source>
        <dbReference type="ARBA" id="ARBA00010687"/>
    </source>
</evidence>
<dbReference type="Pfam" id="PF07745">
    <property type="entry name" value="Glyco_hydro_53"/>
    <property type="match status" value="2"/>
</dbReference>
<sequence length="372" mass="41485">MFKNRVKRVFVNAICLSLIFTAFTFIEKSPKAKADAPFAYGADIGWLKQLEDEGVRWLDDGGKQKDALQILKDHGINAVRLRVFVNPPSSYYWQKDGTTWTMLGYSDKAGVLAAAKRAKALGMKVMVDFHYSDVFADPGHQIKPNQWTGYSTGQLQAAVYNHTYDVMKELKNHGISPDWVQVGNEMNSGILLPDGSTNDFSKLTGLLNKGYDAVKSVSPATKVISHLAHGTDNSLFRWWFDQFFKNGGKTDIIGVSFYPYWEGKPYWELTGHLSSNLNDIASRYNKEVMVVELGGDENNPKDSYWTIKDTIKLVKAVPNGKGIGVFYWEPEAHSSVLSDAYPLGATAKVSKNVLKYTTAIDAFRDAATGKHN</sequence>
<feature type="chain" id="PRO_5040541496" description="Arabinogalactan endo-beta-1,4-galactanase" evidence="6">
    <location>
        <begin position="23"/>
        <end position="372"/>
    </location>
</feature>
<dbReference type="GO" id="GO:0015926">
    <property type="term" value="F:glucosidase activity"/>
    <property type="evidence" value="ECO:0007669"/>
    <property type="project" value="InterPro"/>
</dbReference>
<dbReference type="EMBL" id="FN597644">
    <property type="protein sequence ID" value="CBI42418.1"/>
    <property type="molecule type" value="Genomic_DNA"/>
</dbReference>
<evidence type="ECO:0000256" key="4">
    <source>
        <dbReference type="ARBA" id="ARBA00022801"/>
    </source>
</evidence>
<dbReference type="GO" id="GO:0031218">
    <property type="term" value="F:arabinogalactan endo-1,4-beta-galactosidase activity"/>
    <property type="evidence" value="ECO:0007669"/>
    <property type="project" value="UniProtKB-EC"/>
</dbReference>
<dbReference type="PANTHER" id="PTHR34983">
    <property type="entry name" value="ARABINOGALACTAN ENDO-BETA-1,4-GALACTANASE A"/>
    <property type="match status" value="1"/>
</dbReference>
<organism evidence="7 8">
    <name type="scientific">Bacillus amyloliquefaciens (strain ATCC 23350 / DSM 7 / BCRC 11601 / CCUG 28519 / NBRC 15535 / NRRL B-14393 / F)</name>
    <dbReference type="NCBI Taxonomy" id="692420"/>
    <lineage>
        <taxon>Bacteria</taxon>
        <taxon>Bacillati</taxon>
        <taxon>Bacillota</taxon>
        <taxon>Bacilli</taxon>
        <taxon>Bacillales</taxon>
        <taxon>Bacillaceae</taxon>
        <taxon>Bacillus</taxon>
        <taxon>Bacillus amyloliquefaciens group</taxon>
    </lineage>
</organism>
<name>A0A9P1JGC7_BACAS</name>
<evidence type="ECO:0000256" key="1">
    <source>
        <dbReference type="ARBA" id="ARBA00001695"/>
    </source>
</evidence>
<accession>A0A9P1JGC7</accession>
<proteinExistence type="inferred from homology"/>
<keyword evidence="8" id="KW-1185">Reference proteome</keyword>
<dbReference type="Proteomes" id="UP000006562">
    <property type="component" value="Chromosome"/>
</dbReference>
<dbReference type="InterPro" id="IPR017853">
    <property type="entry name" value="GH"/>
</dbReference>
<keyword evidence="5 6" id="KW-0326">Glycosidase</keyword>
<dbReference type="PANTHER" id="PTHR34983:SF1">
    <property type="entry name" value="ARABINOGALACTAN ENDO-BETA-1,4-GALACTANASE A"/>
    <property type="match status" value="1"/>
</dbReference>
<dbReference type="AlphaFoldDB" id="A0A9P1JGC7"/>
<comment type="catalytic activity">
    <reaction evidence="1 6">
        <text>The enzyme specifically hydrolyzes (1-&gt;4)-beta-D-galactosidic linkages in type I arabinogalactans.</text>
        <dbReference type="EC" id="3.2.1.89"/>
    </reaction>
</comment>
<feature type="signal peptide" evidence="6">
    <location>
        <begin position="1"/>
        <end position="22"/>
    </location>
</feature>
<evidence type="ECO:0000256" key="6">
    <source>
        <dbReference type="RuleBase" id="RU361192"/>
    </source>
</evidence>
<comment type="similarity">
    <text evidence="2 6">Belongs to the glycosyl hydrolase 53 family.</text>
</comment>
<dbReference type="GO" id="GO:0045490">
    <property type="term" value="P:pectin catabolic process"/>
    <property type="evidence" value="ECO:0007669"/>
    <property type="project" value="TreeGrafter"/>
</dbReference>
<evidence type="ECO:0000313" key="7">
    <source>
        <dbReference type="EMBL" id="CBI42418.1"/>
    </source>
</evidence>
<evidence type="ECO:0000313" key="8">
    <source>
        <dbReference type="Proteomes" id="UP000006562"/>
    </source>
</evidence>
<evidence type="ECO:0000256" key="5">
    <source>
        <dbReference type="ARBA" id="ARBA00023295"/>
    </source>
</evidence>
<dbReference type="EC" id="3.2.1.89" evidence="3 6"/>
<dbReference type="RefSeq" id="WP_013351896.1">
    <property type="nucleotide sequence ID" value="NC_014551.1"/>
</dbReference>
<dbReference type="KEGG" id="bao:BAMF_1292"/>
<evidence type="ECO:0000256" key="3">
    <source>
        <dbReference type="ARBA" id="ARBA00012556"/>
    </source>
</evidence>